<dbReference type="InterPro" id="IPR046864">
    <property type="entry name" value="VasX_N"/>
</dbReference>
<accession>A0A430HFA4</accession>
<dbReference type="OrthoDB" id="8664525at2"/>
<feature type="transmembrane region" description="Helical" evidence="1">
    <location>
        <begin position="900"/>
        <end position="923"/>
    </location>
</feature>
<evidence type="ECO:0000313" key="3">
    <source>
        <dbReference type="EMBL" id="RSZ56189.1"/>
    </source>
</evidence>
<keyword evidence="1" id="KW-0472">Membrane</keyword>
<keyword evidence="4" id="KW-1185">Reference proteome</keyword>
<evidence type="ECO:0000256" key="1">
    <source>
        <dbReference type="SAM" id="Phobius"/>
    </source>
</evidence>
<sequence>MSDTAIATPKQKIIDKASKAVAGKPVCDPKSPCQPCQRADLQLLVVLPSVVPSDHTPALGAAGYSWSSNFDAALAATKREATTRVARIMREGYVYLYYFHRKRWDVWQVMNNGLTRKIMNQVDKAAYEKLQGGFVGAPVPKSCSRGAANVPAHLISVQGAKTTPKVWMAFSSQLWSGFALQRYADNPAGTVPGPDGKSIPVDLRALRGCEINPQAILEGTLPPTALPLRTDVLEHSVADFVKSGNDVYRSAFAAALSPMDERRFGLAQTFSDSVRELERASAPPGNPKLYLEKSIVLMLPDALGVVEEHNHLRLIEQDAKKMWTIGANGVSQKPDPERSWKLLSAQHADMIEQWEAASEAKSITDAAERDLESMHAPVTEEVFIRGRDAGKYPPGTDWFPLHIQDGGREGFLKMDASGKPIEQTVASIYKPGTQTRLGRLILPPDMVQKAANRRGADRATGFRDRLRGRLKYGEMKAFSDAYKAESDLWDKRILRFDRDYLAWRDSAPFKELILYDYNCDISLAKIVPAFGTVDQQVGEVMARTIALEKAFGGGAITPDSAKAMAAQYKLKPEDPASWIDSSLYKPFSWNDNLVKDKGNQSEAVENVAAVYELGVSVIEAIQRHKHRQHYESAARSLLASRAQLTMLVASAVDPITAKKLGLTAHSATQAQKYVKMNLSIELLMEDLLSPTPGQRAAEKFVFNFKIPAGVAISEVQSAMHGRIVPAEFSEKKNTSRAQRRYTQRQFRALRGRFKGEMNYPILVDKELIAKMQREATPGTNMVKVVPDSVLGKSSGVIEIPEAVARRMIREQAFKYRSLSNLKSANFMTLGGIGFVQVMGLLEAAKKISGEQGLEQIDGTLSTLSSVMGVAETLTSFKLHAWTMRTDGMRTMLATTASKMALIRVAAGSFGVAGGLIDAALAFIKADYALRSGDKQTAEIYKTAGRLYVGSSVLSGLGTFAAYQGFMGGSIARMVGVRALMLMGAWAVGVGVLLALAAFGYMLYALHTAYQKTDLFLDRSYWGKGEHEKFGINVRQQLDVTHANPRLNHAARGAAINVLVNDGMTAEVEAFLALTIGISVDFEWHKNWFDDEAVAVKFTAGAWPENRTVKIKIELYAKNSTRIVVMDVDGAVLTSKIGDDGKEVFELEKAWVFKDDSHERYSHARVNFSAHEKTDNGVDLVMRDTLVARRDA</sequence>
<dbReference type="CDD" id="cd20707">
    <property type="entry name" value="MIX_III"/>
    <property type="match status" value="1"/>
</dbReference>
<dbReference type="Proteomes" id="UP000278085">
    <property type="component" value="Unassembled WGS sequence"/>
</dbReference>
<dbReference type="NCBIfam" id="NF041559">
    <property type="entry name" value="BTH_I2691_fam"/>
    <property type="match status" value="1"/>
</dbReference>
<feature type="transmembrane region" description="Helical" evidence="1">
    <location>
        <begin position="982"/>
        <end position="1005"/>
    </location>
</feature>
<feature type="transmembrane region" description="Helical" evidence="1">
    <location>
        <begin position="944"/>
        <end position="962"/>
    </location>
</feature>
<name>A0A430HFA4_9BURK</name>
<keyword evidence="1" id="KW-0812">Transmembrane</keyword>
<reference evidence="3 4" key="1">
    <citation type="submission" date="2018-12" db="EMBL/GenBank/DDBJ databases">
        <authorList>
            <person name="Yang E."/>
        </authorList>
    </citation>
    <scope>NUCLEOTIDE SEQUENCE [LARGE SCALE GENOMIC DNA]</scope>
    <source>
        <strain evidence="3 4">SOD</strain>
    </source>
</reference>
<gene>
    <name evidence="3" type="ORF">EJB06_25130</name>
</gene>
<proteinExistence type="predicted"/>
<keyword evidence="1" id="KW-1133">Transmembrane helix</keyword>
<dbReference type="AlphaFoldDB" id="A0A430HFA4"/>
<dbReference type="InterPro" id="IPR048126">
    <property type="entry name" value="Toxin_VasX"/>
</dbReference>
<comment type="caution">
    <text evidence="3">The sequence shown here is derived from an EMBL/GenBank/DDBJ whole genome shotgun (WGS) entry which is preliminary data.</text>
</comment>
<organism evidence="3 4">
    <name type="scientific">Massilia atriviolacea</name>
    <dbReference type="NCBI Taxonomy" id="2495579"/>
    <lineage>
        <taxon>Bacteria</taxon>
        <taxon>Pseudomonadati</taxon>
        <taxon>Pseudomonadota</taxon>
        <taxon>Betaproteobacteria</taxon>
        <taxon>Burkholderiales</taxon>
        <taxon>Oxalobacteraceae</taxon>
        <taxon>Telluria group</taxon>
        <taxon>Massilia</taxon>
    </lineage>
</organism>
<evidence type="ECO:0000313" key="4">
    <source>
        <dbReference type="Proteomes" id="UP000278085"/>
    </source>
</evidence>
<evidence type="ECO:0000259" key="2">
    <source>
        <dbReference type="Pfam" id="PF20249"/>
    </source>
</evidence>
<dbReference type="EMBL" id="RXLQ01000017">
    <property type="protein sequence ID" value="RSZ56189.1"/>
    <property type="molecule type" value="Genomic_DNA"/>
</dbReference>
<feature type="domain" description="Toxin VasX N-terminal region" evidence="2">
    <location>
        <begin position="33"/>
        <end position="186"/>
    </location>
</feature>
<dbReference type="RefSeq" id="WP_126076770.1">
    <property type="nucleotide sequence ID" value="NZ_CP051166.1"/>
</dbReference>
<dbReference type="Pfam" id="PF20249">
    <property type="entry name" value="VasX_N"/>
    <property type="match status" value="1"/>
</dbReference>
<protein>
    <recommendedName>
        <fullName evidence="2">Toxin VasX N-terminal region domain-containing protein</fullName>
    </recommendedName>
</protein>